<feature type="region of interest" description="Disordered" evidence="7">
    <location>
        <begin position="349"/>
        <end position="380"/>
    </location>
</feature>
<sequence>MPNVFAPQIFFIVFRETLETSIVVSVLLSFVKQQLGKDEDRAIYKKLRNQIWYGTLSGLLICLIIGCALIGTFYGLGVNNWASIEEIWEGVFAIIASLIITVMGAALLRVSKMQAKWRLKLARAIEAKSNSPLHHHNNAQSGGKIGLRQRMKLWAERYALFMLPFITILREGLEAIVFIGGVSLGLPASAIPLATFTGLLAGCAVGFLIYRFGNLAPLQIFLIVSTCFLYLVAAGLFSRGVWYLEANAWNKATGGDADENGSGPGSYDIRQSVWHVNCCNPELNGGGGWGIFNALLGWQNSATYGSVISYNLYWIFVMAGFILLRWRERRGGKADSAAVDGGVLANEKKLSESDGTGSGSEGAITVAHGKTDNGGDISPA</sequence>
<protein>
    <submittedName>
        <fullName evidence="9">Plasma membrane iron permease</fullName>
    </submittedName>
</protein>
<organism evidence="9 10">
    <name type="scientific">Cyphellophora attinorum</name>
    <dbReference type="NCBI Taxonomy" id="1664694"/>
    <lineage>
        <taxon>Eukaryota</taxon>
        <taxon>Fungi</taxon>
        <taxon>Dikarya</taxon>
        <taxon>Ascomycota</taxon>
        <taxon>Pezizomycotina</taxon>
        <taxon>Eurotiomycetes</taxon>
        <taxon>Chaetothyriomycetidae</taxon>
        <taxon>Chaetothyriales</taxon>
        <taxon>Cyphellophoraceae</taxon>
        <taxon>Cyphellophora</taxon>
    </lineage>
</organism>
<proteinExistence type="inferred from homology"/>
<evidence type="ECO:0000256" key="5">
    <source>
        <dbReference type="ARBA" id="ARBA00022989"/>
    </source>
</evidence>
<evidence type="ECO:0000313" key="9">
    <source>
        <dbReference type="EMBL" id="KPI42262.1"/>
    </source>
</evidence>
<dbReference type="VEuPathDB" id="FungiDB:AB675_9539"/>
<accession>A0A0N1HD99</accession>
<evidence type="ECO:0000313" key="10">
    <source>
        <dbReference type="Proteomes" id="UP000038010"/>
    </source>
</evidence>
<keyword evidence="5 8" id="KW-1133">Transmembrane helix</keyword>
<evidence type="ECO:0000256" key="7">
    <source>
        <dbReference type="SAM" id="MobiDB-lite"/>
    </source>
</evidence>
<keyword evidence="3" id="KW-0408">Iron</keyword>
<comment type="caution">
    <text evidence="9">The sequence shown here is derived from an EMBL/GenBank/DDBJ whole genome shotgun (WGS) entry which is preliminary data.</text>
</comment>
<reference evidence="9 10" key="1">
    <citation type="submission" date="2015-06" db="EMBL/GenBank/DDBJ databases">
        <title>Draft genome of the ant-associated black yeast Phialophora attae CBS 131958.</title>
        <authorList>
            <person name="Moreno L.F."/>
            <person name="Stielow B.J."/>
            <person name="de Hoog S."/>
            <person name="Vicente V.A."/>
            <person name="Weiss V.A."/>
            <person name="de Vries M."/>
            <person name="Cruz L.M."/>
            <person name="Souza E.M."/>
        </authorList>
    </citation>
    <scope>NUCLEOTIDE SEQUENCE [LARGE SCALE GENOMIC DNA]</scope>
    <source>
        <strain evidence="9 10">CBS 131958</strain>
    </source>
</reference>
<dbReference type="PANTHER" id="PTHR31632">
    <property type="entry name" value="IRON TRANSPORTER FTH1"/>
    <property type="match status" value="1"/>
</dbReference>
<feature type="transmembrane region" description="Helical" evidence="8">
    <location>
        <begin position="302"/>
        <end position="324"/>
    </location>
</feature>
<evidence type="ECO:0000256" key="4">
    <source>
        <dbReference type="ARBA" id="ARBA00022692"/>
    </source>
</evidence>
<dbReference type="Pfam" id="PF03239">
    <property type="entry name" value="FTR1"/>
    <property type="match status" value="1"/>
</dbReference>
<dbReference type="STRING" id="1664694.A0A0N1HD99"/>
<keyword evidence="3" id="KW-0406">Ion transport</keyword>
<evidence type="ECO:0000256" key="3">
    <source>
        <dbReference type="ARBA" id="ARBA00022496"/>
    </source>
</evidence>
<feature type="transmembrane region" description="Helical" evidence="8">
    <location>
        <begin position="12"/>
        <end position="31"/>
    </location>
</feature>
<evidence type="ECO:0000256" key="8">
    <source>
        <dbReference type="SAM" id="Phobius"/>
    </source>
</evidence>
<keyword evidence="3" id="KW-0813">Transport</keyword>
<dbReference type="GO" id="GO:0033573">
    <property type="term" value="C:high-affinity iron permease complex"/>
    <property type="evidence" value="ECO:0007669"/>
    <property type="project" value="InterPro"/>
</dbReference>
<dbReference type="GeneID" id="28741961"/>
<evidence type="ECO:0000256" key="2">
    <source>
        <dbReference type="ARBA" id="ARBA00008333"/>
    </source>
</evidence>
<keyword evidence="6 8" id="KW-0472">Membrane</keyword>
<gene>
    <name evidence="9" type="ORF">AB675_9539</name>
</gene>
<dbReference type="RefSeq" id="XP_018002225.1">
    <property type="nucleotide sequence ID" value="XM_018150081.1"/>
</dbReference>
<dbReference type="OrthoDB" id="4364at2759"/>
<comment type="similarity">
    <text evidence="2">Belongs to the oxidase-dependent Fe transporter (OFeT) (TC 9.A.10.1) family.</text>
</comment>
<dbReference type="InterPro" id="IPR004923">
    <property type="entry name" value="FTR1/Fip1/EfeU"/>
</dbReference>
<keyword evidence="3" id="KW-0410">Iron transport</keyword>
<dbReference type="AlphaFoldDB" id="A0A0N1HD99"/>
<comment type="subcellular location">
    <subcellularLocation>
        <location evidence="1">Membrane</location>
        <topology evidence="1">Multi-pass membrane protein</topology>
    </subcellularLocation>
</comment>
<evidence type="ECO:0000256" key="1">
    <source>
        <dbReference type="ARBA" id="ARBA00004141"/>
    </source>
</evidence>
<dbReference type="PANTHER" id="PTHR31632:SF2">
    <property type="entry name" value="PLASMA MEMBRANE IRON PERMEASE"/>
    <property type="match status" value="1"/>
</dbReference>
<feature type="transmembrane region" description="Helical" evidence="8">
    <location>
        <begin position="217"/>
        <end position="237"/>
    </location>
</feature>
<feature type="transmembrane region" description="Helical" evidence="8">
    <location>
        <begin position="51"/>
        <end position="75"/>
    </location>
</feature>
<feature type="transmembrane region" description="Helical" evidence="8">
    <location>
        <begin position="190"/>
        <end position="210"/>
    </location>
</feature>
<keyword evidence="4 8" id="KW-0812">Transmembrane</keyword>
<dbReference type="EMBL" id="LFJN01000007">
    <property type="protein sequence ID" value="KPI42262.1"/>
    <property type="molecule type" value="Genomic_DNA"/>
</dbReference>
<dbReference type="Proteomes" id="UP000038010">
    <property type="component" value="Unassembled WGS sequence"/>
</dbReference>
<feature type="transmembrane region" description="Helical" evidence="8">
    <location>
        <begin position="87"/>
        <end position="110"/>
    </location>
</feature>
<keyword evidence="10" id="KW-1185">Reference proteome</keyword>
<feature type="transmembrane region" description="Helical" evidence="8">
    <location>
        <begin position="158"/>
        <end position="184"/>
    </location>
</feature>
<name>A0A0N1HD99_9EURO</name>
<evidence type="ECO:0000256" key="6">
    <source>
        <dbReference type="ARBA" id="ARBA00023136"/>
    </source>
</evidence>
<dbReference type="GO" id="GO:0015093">
    <property type="term" value="F:ferrous iron transmembrane transporter activity"/>
    <property type="evidence" value="ECO:0007669"/>
    <property type="project" value="TreeGrafter"/>
</dbReference>